<dbReference type="AlphaFoldDB" id="A0A0E9X4B0"/>
<protein>
    <submittedName>
        <fullName evidence="1">Uncharacterized protein</fullName>
    </submittedName>
</protein>
<name>A0A0E9X4B0_ANGAN</name>
<dbReference type="EMBL" id="GBXM01011296">
    <property type="protein sequence ID" value="JAH97281.1"/>
    <property type="molecule type" value="Transcribed_RNA"/>
</dbReference>
<accession>A0A0E9X4B0</accession>
<sequence length="81" mass="9091">MFANIATIQILNHVHSTNSTDSGSAFKKTKKMQTHPGNAKVHSFGFCTSIKRMKAPPVCWFLGIFYWCFEYTVCKIVCALG</sequence>
<reference evidence="1" key="2">
    <citation type="journal article" date="2015" name="Fish Shellfish Immunol.">
        <title>Early steps in the European eel (Anguilla anguilla)-Vibrio vulnificus interaction in the gills: Role of the RtxA13 toxin.</title>
        <authorList>
            <person name="Callol A."/>
            <person name="Pajuelo D."/>
            <person name="Ebbesson L."/>
            <person name="Teles M."/>
            <person name="MacKenzie S."/>
            <person name="Amaro C."/>
        </authorList>
    </citation>
    <scope>NUCLEOTIDE SEQUENCE</scope>
</reference>
<evidence type="ECO:0000313" key="1">
    <source>
        <dbReference type="EMBL" id="JAH97281.1"/>
    </source>
</evidence>
<proteinExistence type="predicted"/>
<organism evidence="1">
    <name type="scientific">Anguilla anguilla</name>
    <name type="common">European freshwater eel</name>
    <name type="synonym">Muraena anguilla</name>
    <dbReference type="NCBI Taxonomy" id="7936"/>
    <lineage>
        <taxon>Eukaryota</taxon>
        <taxon>Metazoa</taxon>
        <taxon>Chordata</taxon>
        <taxon>Craniata</taxon>
        <taxon>Vertebrata</taxon>
        <taxon>Euteleostomi</taxon>
        <taxon>Actinopterygii</taxon>
        <taxon>Neopterygii</taxon>
        <taxon>Teleostei</taxon>
        <taxon>Anguilliformes</taxon>
        <taxon>Anguillidae</taxon>
        <taxon>Anguilla</taxon>
    </lineage>
</organism>
<reference evidence="1" key="1">
    <citation type="submission" date="2014-11" db="EMBL/GenBank/DDBJ databases">
        <authorList>
            <person name="Amaro Gonzalez C."/>
        </authorList>
    </citation>
    <scope>NUCLEOTIDE SEQUENCE</scope>
</reference>